<dbReference type="OrthoDB" id="3050033at2759"/>
<comment type="caution">
    <text evidence="1">The sequence shown here is derived from an EMBL/GenBank/DDBJ whole genome shotgun (WGS) entry which is preliminary data.</text>
</comment>
<keyword evidence="2" id="KW-1185">Reference proteome</keyword>
<accession>A0A9P5P5N2</accession>
<dbReference type="EMBL" id="JADNRY010000617">
    <property type="protein sequence ID" value="KAF9035104.1"/>
    <property type="molecule type" value="Genomic_DNA"/>
</dbReference>
<name>A0A9P5P5N2_9AGAR</name>
<gene>
    <name evidence="1" type="ORF">BDP27DRAFT_827296</name>
</gene>
<evidence type="ECO:0000313" key="1">
    <source>
        <dbReference type="EMBL" id="KAF9035104.1"/>
    </source>
</evidence>
<proteinExistence type="predicted"/>
<evidence type="ECO:0000313" key="2">
    <source>
        <dbReference type="Proteomes" id="UP000772434"/>
    </source>
</evidence>
<dbReference type="Proteomes" id="UP000772434">
    <property type="component" value="Unassembled WGS sequence"/>
</dbReference>
<organism evidence="1 2">
    <name type="scientific">Rhodocollybia butyracea</name>
    <dbReference type="NCBI Taxonomy" id="206335"/>
    <lineage>
        <taxon>Eukaryota</taxon>
        <taxon>Fungi</taxon>
        <taxon>Dikarya</taxon>
        <taxon>Basidiomycota</taxon>
        <taxon>Agaricomycotina</taxon>
        <taxon>Agaricomycetes</taxon>
        <taxon>Agaricomycetidae</taxon>
        <taxon>Agaricales</taxon>
        <taxon>Marasmiineae</taxon>
        <taxon>Omphalotaceae</taxon>
        <taxon>Rhodocollybia</taxon>
    </lineage>
</organism>
<dbReference type="AlphaFoldDB" id="A0A9P5P5N2"/>
<protein>
    <submittedName>
        <fullName evidence="1">Uncharacterized protein</fullName>
    </submittedName>
</protein>
<reference evidence="1" key="1">
    <citation type="submission" date="2020-11" db="EMBL/GenBank/DDBJ databases">
        <authorList>
            <consortium name="DOE Joint Genome Institute"/>
            <person name="Ahrendt S."/>
            <person name="Riley R."/>
            <person name="Andreopoulos W."/>
            <person name="Labutti K."/>
            <person name="Pangilinan J."/>
            <person name="Ruiz-Duenas F.J."/>
            <person name="Barrasa J.M."/>
            <person name="Sanchez-Garcia M."/>
            <person name="Camarero S."/>
            <person name="Miyauchi S."/>
            <person name="Serrano A."/>
            <person name="Linde D."/>
            <person name="Babiker R."/>
            <person name="Drula E."/>
            <person name="Ayuso-Fernandez I."/>
            <person name="Pacheco R."/>
            <person name="Padilla G."/>
            <person name="Ferreira P."/>
            <person name="Barriuso J."/>
            <person name="Kellner H."/>
            <person name="Castanera R."/>
            <person name="Alfaro M."/>
            <person name="Ramirez L."/>
            <person name="Pisabarro A.G."/>
            <person name="Kuo A."/>
            <person name="Tritt A."/>
            <person name="Lipzen A."/>
            <person name="He G."/>
            <person name="Yan M."/>
            <person name="Ng V."/>
            <person name="Cullen D."/>
            <person name="Martin F."/>
            <person name="Rosso M.-N."/>
            <person name="Henrissat B."/>
            <person name="Hibbett D."/>
            <person name="Martinez A.T."/>
            <person name="Grigoriev I.V."/>
        </authorList>
    </citation>
    <scope>NUCLEOTIDE SEQUENCE</scope>
    <source>
        <strain evidence="1">AH 40177</strain>
    </source>
</reference>
<sequence>MMVYNSIKHTSDLRESFPGLGDFLMYPPVEGLIWDTPFEEELNADDLQPKLSEYLSSIIAKWKPAKIQELVEIMRKSGITRLRLLISSWLSRVFGAQIARRRCIIRRCFSIAALCAIRPIAALANGCGRGMGILQLGRWGLGWRIN</sequence>